<evidence type="ECO:0000313" key="6">
    <source>
        <dbReference type="Proteomes" id="UP001430679"/>
    </source>
</evidence>
<keyword evidence="3" id="KW-0067">ATP-binding</keyword>
<dbReference type="SUPFAM" id="SSF54211">
    <property type="entry name" value="Ribosomal protein S5 domain 2-like"/>
    <property type="match status" value="1"/>
</dbReference>
<dbReference type="Gene3D" id="3.30.565.10">
    <property type="entry name" value="Histidine kinase-like ATPase, C-terminal domain"/>
    <property type="match status" value="1"/>
</dbReference>
<evidence type="ECO:0000313" key="5">
    <source>
        <dbReference type="EMBL" id="MCC9061672.1"/>
    </source>
</evidence>
<comment type="caution">
    <text evidence="5">The sequence shown here is derived from an EMBL/GenBank/DDBJ whole genome shotgun (WGS) entry which is preliminary data.</text>
</comment>
<evidence type="ECO:0000256" key="3">
    <source>
        <dbReference type="ARBA" id="ARBA00022840"/>
    </source>
</evidence>
<dbReference type="RefSeq" id="WP_230032941.1">
    <property type="nucleotide sequence ID" value="NZ_JAJJMM010000001.1"/>
</dbReference>
<dbReference type="PROSITE" id="PS00298">
    <property type="entry name" value="HSP90"/>
    <property type="match status" value="1"/>
</dbReference>
<dbReference type="SUPFAM" id="SSF55874">
    <property type="entry name" value="ATPase domain of HSP90 chaperone/DNA topoisomerase II/histidine kinase"/>
    <property type="match status" value="1"/>
</dbReference>
<dbReference type="Gene3D" id="3.30.230.80">
    <property type="match status" value="1"/>
</dbReference>
<dbReference type="InterPro" id="IPR036890">
    <property type="entry name" value="HATPase_C_sf"/>
</dbReference>
<keyword evidence="6" id="KW-1185">Reference proteome</keyword>
<evidence type="ECO:0000256" key="1">
    <source>
        <dbReference type="ARBA" id="ARBA00008239"/>
    </source>
</evidence>
<proteinExistence type="inferred from homology"/>
<reference evidence="5" key="1">
    <citation type="submission" date="2021-11" db="EMBL/GenBank/DDBJ databases">
        <title>Description of novel Flavobacterium species.</title>
        <authorList>
            <person name="Saticioglu I.B."/>
            <person name="Ay H."/>
            <person name="Altun S."/>
            <person name="Duman M."/>
        </authorList>
    </citation>
    <scope>NUCLEOTIDE SEQUENCE</scope>
    <source>
        <strain evidence="5">F-30</strain>
    </source>
</reference>
<keyword evidence="4" id="KW-0143">Chaperone</keyword>
<keyword evidence="2" id="KW-0547">Nucleotide-binding</keyword>
<name>A0ABS8M9Y8_9FLAO</name>
<dbReference type="PANTHER" id="PTHR11528">
    <property type="entry name" value="HEAT SHOCK PROTEIN 90 FAMILY MEMBER"/>
    <property type="match status" value="1"/>
</dbReference>
<dbReference type="CDD" id="cd16927">
    <property type="entry name" value="HATPase_Hsp90-like"/>
    <property type="match status" value="1"/>
</dbReference>
<dbReference type="Proteomes" id="UP001430679">
    <property type="component" value="Unassembled WGS sequence"/>
</dbReference>
<dbReference type="InterPro" id="IPR001404">
    <property type="entry name" value="Hsp90_fam"/>
</dbReference>
<dbReference type="EMBL" id="JAJJMM010000001">
    <property type="protein sequence ID" value="MCC9061672.1"/>
    <property type="molecule type" value="Genomic_DNA"/>
</dbReference>
<evidence type="ECO:0000256" key="4">
    <source>
        <dbReference type="ARBA" id="ARBA00023186"/>
    </source>
</evidence>
<dbReference type="Gene3D" id="3.40.50.11260">
    <property type="match status" value="1"/>
</dbReference>
<comment type="similarity">
    <text evidence="1">Belongs to the heat shock protein 90 family.</text>
</comment>
<protein>
    <submittedName>
        <fullName evidence="5">Molecular chaperone HtpG</fullName>
    </submittedName>
</protein>
<dbReference type="InterPro" id="IPR037196">
    <property type="entry name" value="HSP90_C"/>
</dbReference>
<sequence length="627" mass="71223">MTTGKINVSVENIFPLIKKFLYSDHEIFLRELISNGTDATLKLKHLISIGEAKVEYGNPFIEVKIDKEGKKIHIIDQGLGMTAHEVEKYINQVAFSGAEEFLDKYKDSAKDSGIIGHFGLGFYSAFMVAEKVEIITKSYKDEPAAHWTCDGSPEFTLEPADKTSRGTEIILHIAEDSLEFLEDSKISGLLNKYNKFMPIPIKFGTRTETLPKPEDAPEDYVNETLEVDNIINNPNPAWTKQPTELSDEDYKNFYRELYPMQFEDPLFHIHLNVDYPFNLTGILYFPKLGSDMQIQKDKIQLYQNQVYVTDNVEGIVPEFLTMLKGVIDSPDIPLNVSRSGLQADGAVKKISNYITRKVADKLKALFNENRADFEAKWNDIKIVLEYGMLSEDKFYEKAGAFVLYPTVDDTYFTLEELKEKLKENQTDKDGKLVVLYAGNKEAQHSYIETAKEKGYEVLLLDSPIISHLIQKIEGDNKDVTFVRVDSDHIDNLIKKDENTISKLSDEEKETLKTSLEAYIPKAYSVQLEAMDSQAAPFIITQPEFMRRMKEMSQSGGGGMFGMGNMPEMYNLVVNTNSDLATNILNTEDKTHQEHLVKQALDLAKLSQNLLKGEALTAFVKRSFEMIK</sequence>
<dbReference type="InterPro" id="IPR019805">
    <property type="entry name" value="Heat_shock_protein_90_CS"/>
</dbReference>
<dbReference type="Pfam" id="PF00183">
    <property type="entry name" value="HSP90"/>
    <property type="match status" value="1"/>
</dbReference>
<dbReference type="Gene3D" id="1.20.120.790">
    <property type="entry name" value="Heat shock protein 90, C-terminal domain"/>
    <property type="match status" value="1"/>
</dbReference>
<dbReference type="NCBIfam" id="NF003555">
    <property type="entry name" value="PRK05218.1"/>
    <property type="match status" value="1"/>
</dbReference>
<organism evidence="5 6">
    <name type="scientific">Flavobacterium piscisymbiosum</name>
    <dbReference type="NCBI Taxonomy" id="2893753"/>
    <lineage>
        <taxon>Bacteria</taxon>
        <taxon>Pseudomonadati</taxon>
        <taxon>Bacteroidota</taxon>
        <taxon>Flavobacteriia</taxon>
        <taxon>Flavobacteriales</taxon>
        <taxon>Flavobacteriaceae</taxon>
        <taxon>Flavobacterium</taxon>
    </lineage>
</organism>
<evidence type="ECO:0000256" key="2">
    <source>
        <dbReference type="ARBA" id="ARBA00022741"/>
    </source>
</evidence>
<accession>A0ABS8M9Y8</accession>
<dbReference type="PRINTS" id="PR00775">
    <property type="entry name" value="HEATSHOCK90"/>
</dbReference>
<dbReference type="InterPro" id="IPR020568">
    <property type="entry name" value="Ribosomal_Su5_D2-typ_SF"/>
</dbReference>
<dbReference type="PIRSF" id="PIRSF002583">
    <property type="entry name" value="Hsp90"/>
    <property type="match status" value="1"/>
</dbReference>
<gene>
    <name evidence="5" type="primary">htpG</name>
    <name evidence="5" type="ORF">LNP81_01545</name>
</gene>
<dbReference type="InterPro" id="IPR020575">
    <property type="entry name" value="Hsp90_N"/>
</dbReference>
<dbReference type="Pfam" id="PF13589">
    <property type="entry name" value="HATPase_c_3"/>
    <property type="match status" value="1"/>
</dbReference>